<dbReference type="EnsemblPlants" id="LPERR09G10660.1">
    <property type="protein sequence ID" value="LPERR09G10660.1"/>
    <property type="gene ID" value="LPERR09G10660"/>
</dbReference>
<evidence type="ECO:0000256" key="2">
    <source>
        <dbReference type="ARBA" id="ARBA00004906"/>
    </source>
</evidence>
<dbReference type="InterPro" id="IPR000626">
    <property type="entry name" value="Ubiquitin-like_dom"/>
</dbReference>
<dbReference type="FunFam" id="3.30.2410.10:FF:000020">
    <property type="entry name" value="E3 ubiquitin-protein ligase UPL5"/>
    <property type="match status" value="1"/>
</dbReference>
<dbReference type="PROSITE" id="PS50053">
    <property type="entry name" value="UBIQUITIN_2"/>
    <property type="match status" value="1"/>
</dbReference>
<feature type="domain" description="Ubiquitin-like" evidence="8">
    <location>
        <begin position="77"/>
        <end position="150"/>
    </location>
</feature>
<feature type="region of interest" description="Disordered" evidence="7">
    <location>
        <begin position="1"/>
        <end position="69"/>
    </location>
</feature>
<dbReference type="STRING" id="77586.A0A0D9XF07"/>
<proteinExistence type="predicted"/>
<dbReference type="GO" id="GO:0005737">
    <property type="term" value="C:cytoplasm"/>
    <property type="evidence" value="ECO:0007669"/>
    <property type="project" value="TreeGrafter"/>
</dbReference>
<keyword evidence="4" id="KW-0808">Transferase</keyword>
<evidence type="ECO:0000256" key="1">
    <source>
        <dbReference type="ARBA" id="ARBA00000885"/>
    </source>
</evidence>
<evidence type="ECO:0000256" key="4">
    <source>
        <dbReference type="ARBA" id="ARBA00022679"/>
    </source>
</evidence>
<dbReference type="Gene3D" id="3.30.2160.10">
    <property type="entry name" value="Hect, E3 ligase catalytic domain"/>
    <property type="match status" value="1"/>
</dbReference>
<reference evidence="11" key="2">
    <citation type="submission" date="2013-12" db="EMBL/GenBank/DDBJ databases">
        <authorList>
            <person name="Yu Y."/>
            <person name="Lee S."/>
            <person name="de Baynast K."/>
            <person name="Wissotski M."/>
            <person name="Liu L."/>
            <person name="Talag J."/>
            <person name="Goicoechea J."/>
            <person name="Angelova A."/>
            <person name="Jetty R."/>
            <person name="Kudrna D."/>
            <person name="Golser W."/>
            <person name="Rivera L."/>
            <person name="Zhang J."/>
            <person name="Wing R."/>
        </authorList>
    </citation>
    <scope>NUCLEOTIDE SEQUENCE</scope>
</reference>
<dbReference type="Pfam" id="PF00632">
    <property type="entry name" value="HECT"/>
    <property type="match status" value="1"/>
</dbReference>
<dbReference type="Proteomes" id="UP000032180">
    <property type="component" value="Chromosome 9"/>
</dbReference>
<name>A0A0D9XF07_9ORYZ</name>
<dbReference type="InterPro" id="IPR000569">
    <property type="entry name" value="HECT_dom"/>
</dbReference>
<evidence type="ECO:0000256" key="3">
    <source>
        <dbReference type="ARBA" id="ARBA00012485"/>
    </source>
</evidence>
<keyword evidence="11" id="KW-1185">Reference proteome</keyword>
<dbReference type="SMART" id="SM00119">
    <property type="entry name" value="HECTc"/>
    <property type="match status" value="1"/>
</dbReference>
<evidence type="ECO:0000256" key="5">
    <source>
        <dbReference type="ARBA" id="ARBA00022786"/>
    </source>
</evidence>
<sequence>MSDADGFSCDHHRPSKRRRDGPDHALLPPSSIHASLMSHPESSSASSFLGPAASSSSSAAAGGGGGGPASQSSSAWAHFFVRATDSRTISMHAAWEDTVGAVLAHLADRGYGRDLRLVYGGKQLSSETSLAALRLPPDSTLHLVSRLRSTNYPYAWQLANYIASTAAAASSDPAAAKSGPAASIDELVKEFIFSAHRANLRPRHDRDPPVDAAASHSTVDHAAQYLEIFREAGATFSLVRLYATSPSSGFKCHAAGGIRCFLATDPSALPPDVVPVTAPVVLEFCRLLSYSVGKKDELYRSCRSTLASVLGLPSGLPPLMKSPSKLIEQVLPFAEEVVEVVMEELASLEMSVSSKNLEDLSNFFKVLRQQALRWVPNGRLLPKNLYNSERGHNDTWVWKLHQMAMNLLNKVDECLKLLEMDLSLSVESRGVNISQSRWVARSHMLVLLTQLDFMSKIYDDLAHNLRLVLLAHREPLNALVRCSKRSEHLYWLVKYKELLCFEARRNLVLMMLPEGKDEYGELHEMLIDRSHLLDESFEYIMQARPNDLRSGLFMEFKNEEATGPGVLREWFDMVCKALFSPQQVLFLSCPIKKQRFFVNEASVVDPLHLKYFIFSGRIIGLALMHRLQVGITLDRTLFLHLAGRSIKLEDISDADPFLYNSCKEILGMDAALVDGLALTFSRDVNELGSRKTIELCSGGKDLPVNISNREHYIDLLIKNTFVDSISLQLAHFAQGFSDILVDPGFQKDFFEFLDLEDLDRMIGGTKDNIKLEDWKLHTEYNGYKEKDRNVIWFWKVVESMPIEQQRQLLFFWTSVRYLPPEGFGGLTSKLYIYKVSESADRLPSSHTCFYRLCLPAYPSFKVTKNQLQKIVQEHTRLLVLLLELICVDP</sequence>
<dbReference type="GO" id="GO:0006511">
    <property type="term" value="P:ubiquitin-dependent protein catabolic process"/>
    <property type="evidence" value="ECO:0007669"/>
    <property type="project" value="TreeGrafter"/>
</dbReference>
<evidence type="ECO:0000313" key="11">
    <source>
        <dbReference type="Proteomes" id="UP000032180"/>
    </source>
</evidence>
<evidence type="ECO:0000313" key="10">
    <source>
        <dbReference type="EnsemblPlants" id="LPERR09G10660.1"/>
    </source>
</evidence>
<dbReference type="Gene3D" id="3.10.20.90">
    <property type="entry name" value="Phosphatidylinositol 3-kinase Catalytic Subunit, Chain A, domain 1"/>
    <property type="match status" value="1"/>
</dbReference>
<comment type="catalytic activity">
    <reaction evidence="1">
        <text>S-ubiquitinyl-[E2 ubiquitin-conjugating enzyme]-L-cysteine + [acceptor protein]-L-lysine = [E2 ubiquitin-conjugating enzyme]-L-cysteine + N(6)-ubiquitinyl-[acceptor protein]-L-lysine.</text>
        <dbReference type="EC" id="2.3.2.26"/>
    </reaction>
</comment>
<evidence type="ECO:0000256" key="7">
    <source>
        <dbReference type="SAM" id="MobiDB-lite"/>
    </source>
</evidence>
<dbReference type="Gramene" id="LPERR09G10660.1">
    <property type="protein sequence ID" value="LPERR09G10660.1"/>
    <property type="gene ID" value="LPERR09G10660"/>
</dbReference>
<dbReference type="eggNOG" id="KOG0940">
    <property type="taxonomic scope" value="Eukaryota"/>
</dbReference>
<organism evidence="10 11">
    <name type="scientific">Leersia perrieri</name>
    <dbReference type="NCBI Taxonomy" id="77586"/>
    <lineage>
        <taxon>Eukaryota</taxon>
        <taxon>Viridiplantae</taxon>
        <taxon>Streptophyta</taxon>
        <taxon>Embryophyta</taxon>
        <taxon>Tracheophyta</taxon>
        <taxon>Spermatophyta</taxon>
        <taxon>Magnoliopsida</taxon>
        <taxon>Liliopsida</taxon>
        <taxon>Poales</taxon>
        <taxon>Poaceae</taxon>
        <taxon>BOP clade</taxon>
        <taxon>Oryzoideae</taxon>
        <taxon>Oryzeae</taxon>
        <taxon>Oryzinae</taxon>
        <taxon>Leersia</taxon>
    </lineage>
</organism>
<dbReference type="SUPFAM" id="SSF54236">
    <property type="entry name" value="Ubiquitin-like"/>
    <property type="match status" value="1"/>
</dbReference>
<evidence type="ECO:0000259" key="9">
    <source>
        <dbReference type="PROSITE" id="PS50237"/>
    </source>
</evidence>
<dbReference type="PANTHER" id="PTHR11254">
    <property type="entry name" value="HECT DOMAIN UBIQUITIN-PROTEIN LIGASE"/>
    <property type="match status" value="1"/>
</dbReference>
<dbReference type="AlphaFoldDB" id="A0A0D9XF07"/>
<reference evidence="10" key="3">
    <citation type="submission" date="2015-04" db="UniProtKB">
        <authorList>
            <consortium name="EnsemblPlants"/>
        </authorList>
    </citation>
    <scope>IDENTIFICATION</scope>
</reference>
<dbReference type="InterPro" id="IPR035983">
    <property type="entry name" value="Hect_E3_ubiquitin_ligase"/>
</dbReference>
<dbReference type="EC" id="2.3.2.26" evidence="3"/>
<dbReference type="Pfam" id="PF00240">
    <property type="entry name" value="ubiquitin"/>
    <property type="match status" value="1"/>
</dbReference>
<dbReference type="InterPro" id="IPR050409">
    <property type="entry name" value="E3_ubiq-protein_ligase"/>
</dbReference>
<dbReference type="GO" id="GO:0000209">
    <property type="term" value="P:protein polyubiquitination"/>
    <property type="evidence" value="ECO:0007669"/>
    <property type="project" value="TreeGrafter"/>
</dbReference>
<dbReference type="HOGENOM" id="CLU_002173_8_1_1"/>
<dbReference type="Gene3D" id="3.30.2410.10">
    <property type="entry name" value="Hect, E3 ligase catalytic domain"/>
    <property type="match status" value="1"/>
</dbReference>
<dbReference type="PANTHER" id="PTHR11254:SF424">
    <property type="entry name" value="E3 UBIQUITIN-PROTEIN LIGASE UPL5"/>
    <property type="match status" value="1"/>
</dbReference>
<protein>
    <recommendedName>
        <fullName evidence="3">HECT-type E3 ubiquitin transferase</fullName>
        <ecNumber evidence="3">2.3.2.26</ecNumber>
    </recommendedName>
</protein>
<dbReference type="CDD" id="cd00078">
    <property type="entry name" value="HECTc"/>
    <property type="match status" value="1"/>
</dbReference>
<dbReference type="GO" id="GO:0061630">
    <property type="term" value="F:ubiquitin protein ligase activity"/>
    <property type="evidence" value="ECO:0007669"/>
    <property type="project" value="UniProtKB-EC"/>
</dbReference>
<accession>A0A0D9XF07</accession>
<keyword evidence="5 6" id="KW-0833">Ubl conjugation pathway</keyword>
<dbReference type="PROSITE" id="PS50237">
    <property type="entry name" value="HECT"/>
    <property type="match status" value="1"/>
</dbReference>
<feature type="compositionally biased region" description="Low complexity" evidence="7">
    <location>
        <begin position="42"/>
        <end position="60"/>
    </location>
</feature>
<dbReference type="SUPFAM" id="SSF56204">
    <property type="entry name" value="Hect, E3 ligase catalytic domain"/>
    <property type="match status" value="1"/>
</dbReference>
<dbReference type="InterPro" id="IPR029071">
    <property type="entry name" value="Ubiquitin-like_domsf"/>
</dbReference>
<reference evidence="10 11" key="1">
    <citation type="submission" date="2012-08" db="EMBL/GenBank/DDBJ databases">
        <title>Oryza genome evolution.</title>
        <authorList>
            <person name="Wing R.A."/>
        </authorList>
    </citation>
    <scope>NUCLEOTIDE SEQUENCE</scope>
</reference>
<feature type="active site" description="Glycyl thioester intermediate" evidence="6">
    <location>
        <position position="848"/>
    </location>
</feature>
<evidence type="ECO:0000259" key="8">
    <source>
        <dbReference type="PROSITE" id="PS50053"/>
    </source>
</evidence>
<dbReference type="Gene3D" id="3.90.1750.10">
    <property type="entry name" value="Hect, E3 ligase catalytic domains"/>
    <property type="match status" value="1"/>
</dbReference>
<comment type="pathway">
    <text evidence="2">Protein modification; protein ubiquitination.</text>
</comment>
<feature type="domain" description="HECT" evidence="9">
    <location>
        <begin position="544"/>
        <end position="881"/>
    </location>
</feature>
<evidence type="ECO:0000256" key="6">
    <source>
        <dbReference type="PROSITE-ProRule" id="PRU00104"/>
    </source>
</evidence>